<dbReference type="RefSeq" id="WP_153273036.1">
    <property type="nucleotide sequence ID" value="NZ_CP043499.1"/>
</dbReference>
<reference evidence="7 8" key="1">
    <citation type="submission" date="2019-08" db="EMBL/GenBank/DDBJ databases">
        <title>Prosopis cineraria nodule microbiome.</title>
        <authorList>
            <person name="Ali R."/>
            <person name="Chaluvadi S.R."/>
            <person name="Wang X."/>
        </authorList>
    </citation>
    <scope>NUCLEOTIDE SEQUENCE [LARGE SCALE GENOMIC DNA]</scope>
    <source>
        <strain evidence="7 8">BG7</strain>
        <plasmid evidence="7 8">unnamed</plasmid>
    </source>
</reference>
<dbReference type="InterPro" id="IPR036291">
    <property type="entry name" value="NAD(P)-bd_dom_sf"/>
</dbReference>
<keyword evidence="8" id="KW-1185">Reference proteome</keyword>
<dbReference type="GO" id="GO:0005737">
    <property type="term" value="C:cytoplasm"/>
    <property type="evidence" value="ECO:0007669"/>
    <property type="project" value="UniProtKB-SubCell"/>
</dbReference>
<dbReference type="GO" id="GO:0004735">
    <property type="term" value="F:pyrroline-5-carboxylate reductase activity"/>
    <property type="evidence" value="ECO:0007669"/>
    <property type="project" value="UniProtKB-UniRule"/>
</dbReference>
<evidence type="ECO:0000259" key="5">
    <source>
        <dbReference type="Pfam" id="PF03807"/>
    </source>
</evidence>
<comment type="catalytic activity">
    <reaction evidence="4">
        <text>L-proline + NAD(+) = (S)-1-pyrroline-5-carboxylate + NADH + 2 H(+)</text>
        <dbReference type="Rhea" id="RHEA:14105"/>
        <dbReference type="ChEBI" id="CHEBI:15378"/>
        <dbReference type="ChEBI" id="CHEBI:17388"/>
        <dbReference type="ChEBI" id="CHEBI:57540"/>
        <dbReference type="ChEBI" id="CHEBI:57945"/>
        <dbReference type="ChEBI" id="CHEBI:60039"/>
        <dbReference type="EC" id="1.5.1.2"/>
    </reaction>
</comment>
<dbReference type="Proteomes" id="UP000326881">
    <property type="component" value="Plasmid unnamed"/>
</dbReference>
<proteinExistence type="inferred from homology"/>
<keyword evidence="4" id="KW-0963">Cytoplasm</keyword>
<dbReference type="PIRSF" id="PIRSF000193">
    <property type="entry name" value="Pyrrol-5-carb_rd"/>
    <property type="match status" value="1"/>
</dbReference>
<protein>
    <recommendedName>
        <fullName evidence="4">Pyrroline-5-carboxylate reductase</fullName>
        <shortName evidence="4">P5C reductase</shortName>
        <shortName evidence="4">P5CR</shortName>
        <ecNumber evidence="4">1.5.1.2</ecNumber>
    </recommendedName>
    <alternativeName>
        <fullName evidence="4">PCA reductase</fullName>
    </alternativeName>
</protein>
<dbReference type="AlphaFoldDB" id="A0A5Q0CCB6"/>
<comment type="pathway">
    <text evidence="4">Amino-acid biosynthesis; L-proline biosynthesis; L-proline from L-glutamate 5-semialdehyde: step 1/1.</text>
</comment>
<evidence type="ECO:0000256" key="2">
    <source>
        <dbReference type="ARBA" id="ARBA00022857"/>
    </source>
</evidence>
<evidence type="ECO:0000256" key="1">
    <source>
        <dbReference type="ARBA" id="ARBA00005525"/>
    </source>
</evidence>
<evidence type="ECO:0000256" key="4">
    <source>
        <dbReference type="HAMAP-Rule" id="MF_01925"/>
    </source>
</evidence>
<dbReference type="Gene3D" id="1.10.3730.10">
    <property type="entry name" value="ProC C-terminal domain-like"/>
    <property type="match status" value="1"/>
</dbReference>
<evidence type="ECO:0000313" key="8">
    <source>
        <dbReference type="Proteomes" id="UP000326881"/>
    </source>
</evidence>
<dbReference type="Pfam" id="PF14748">
    <property type="entry name" value="P5CR_dimer"/>
    <property type="match status" value="1"/>
</dbReference>
<dbReference type="Gene3D" id="3.40.50.720">
    <property type="entry name" value="NAD(P)-binding Rossmann-like Domain"/>
    <property type="match status" value="1"/>
</dbReference>
<keyword evidence="7" id="KW-0614">Plasmid</keyword>
<accession>A0A5Q0CCB6</accession>
<dbReference type="Pfam" id="PF03807">
    <property type="entry name" value="F420_oxidored"/>
    <property type="match status" value="1"/>
</dbReference>
<comment type="function">
    <text evidence="4">Catalyzes the reduction of 1-pyrroline-5-carboxylate (PCA) to L-proline.</text>
</comment>
<evidence type="ECO:0000256" key="3">
    <source>
        <dbReference type="ARBA" id="ARBA00023002"/>
    </source>
</evidence>
<dbReference type="InterPro" id="IPR028939">
    <property type="entry name" value="P5C_Rdtase_cat_N"/>
</dbReference>
<dbReference type="InterPro" id="IPR000304">
    <property type="entry name" value="Pyrroline-COOH_reductase"/>
</dbReference>
<dbReference type="KEGG" id="rgr:FZ934_22375"/>
<comment type="similarity">
    <text evidence="1 4">Belongs to the pyrroline-5-carboxylate reductase family.</text>
</comment>
<dbReference type="EMBL" id="CP043499">
    <property type="protein sequence ID" value="QFY63062.1"/>
    <property type="molecule type" value="Genomic_DNA"/>
</dbReference>
<keyword evidence="4" id="KW-0028">Amino-acid biosynthesis</keyword>
<sequence length="264" mass="28122">MSGSIRIGIVGGAGWLGNAIARSLIRAGSVTEEDLILSFRSRQPDFHPKAHWTRDSQELADKSNVIILSVRPDDWHSLSIDVRGKLVISVMAGISAEAIAQRHNTRRVVRALPNAAAEIALSYTPWLASAQVTSLDRTIVRIIFDACGTQDEVTSERDIDYLTGLTGTGPAYPALLALAMLDDARSHGLSEDIALRAVNGLIIGAGGLLQARPEHPQKTLDAFFEYRGTTAAGLNAMKDRGFAAAVSDGLAAALEKTLVMGGQP</sequence>
<dbReference type="InterPro" id="IPR029036">
    <property type="entry name" value="P5CR_dimer"/>
</dbReference>
<dbReference type="PANTHER" id="PTHR11645:SF0">
    <property type="entry name" value="PYRROLINE-5-CARBOXYLATE REDUCTASE 3"/>
    <property type="match status" value="1"/>
</dbReference>
<dbReference type="EC" id="1.5.1.2" evidence="4"/>
<keyword evidence="4" id="KW-0641">Proline biosynthesis</keyword>
<dbReference type="HAMAP" id="MF_01925">
    <property type="entry name" value="P5C_reductase"/>
    <property type="match status" value="1"/>
</dbReference>
<dbReference type="UniPathway" id="UPA00098">
    <property type="reaction ID" value="UER00361"/>
</dbReference>
<feature type="domain" description="Pyrroline-5-carboxylate reductase dimerisation" evidence="6">
    <location>
        <begin position="156"/>
        <end position="257"/>
    </location>
</feature>
<keyword evidence="3 4" id="KW-0560">Oxidoreductase</keyword>
<dbReference type="SUPFAM" id="SSF48179">
    <property type="entry name" value="6-phosphogluconate dehydrogenase C-terminal domain-like"/>
    <property type="match status" value="1"/>
</dbReference>
<organism evidence="7 8">
    <name type="scientific">Rhizobium grahamii</name>
    <dbReference type="NCBI Taxonomy" id="1120045"/>
    <lineage>
        <taxon>Bacteria</taxon>
        <taxon>Pseudomonadati</taxon>
        <taxon>Pseudomonadota</taxon>
        <taxon>Alphaproteobacteria</taxon>
        <taxon>Hyphomicrobiales</taxon>
        <taxon>Rhizobiaceae</taxon>
        <taxon>Rhizobium/Agrobacterium group</taxon>
        <taxon>Rhizobium</taxon>
    </lineage>
</organism>
<evidence type="ECO:0000259" key="6">
    <source>
        <dbReference type="Pfam" id="PF14748"/>
    </source>
</evidence>
<comment type="catalytic activity">
    <reaction evidence="4">
        <text>L-proline + NADP(+) = (S)-1-pyrroline-5-carboxylate + NADPH + 2 H(+)</text>
        <dbReference type="Rhea" id="RHEA:14109"/>
        <dbReference type="ChEBI" id="CHEBI:15378"/>
        <dbReference type="ChEBI" id="CHEBI:17388"/>
        <dbReference type="ChEBI" id="CHEBI:57783"/>
        <dbReference type="ChEBI" id="CHEBI:58349"/>
        <dbReference type="ChEBI" id="CHEBI:60039"/>
        <dbReference type="EC" id="1.5.1.2"/>
    </reaction>
</comment>
<dbReference type="SUPFAM" id="SSF51735">
    <property type="entry name" value="NAD(P)-binding Rossmann-fold domains"/>
    <property type="match status" value="1"/>
</dbReference>
<geneLocation type="plasmid" evidence="7 8">
    <name>unnamed</name>
</geneLocation>
<feature type="domain" description="Pyrroline-5-carboxylate reductase catalytic N-terminal" evidence="5">
    <location>
        <begin position="6"/>
        <end position="93"/>
    </location>
</feature>
<evidence type="ECO:0000313" key="7">
    <source>
        <dbReference type="EMBL" id="QFY63062.1"/>
    </source>
</evidence>
<comment type="subcellular location">
    <subcellularLocation>
        <location evidence="4">Cytoplasm</location>
    </subcellularLocation>
</comment>
<dbReference type="PANTHER" id="PTHR11645">
    <property type="entry name" value="PYRROLINE-5-CARBOXYLATE REDUCTASE"/>
    <property type="match status" value="1"/>
</dbReference>
<keyword evidence="2 4" id="KW-0521">NADP</keyword>
<dbReference type="GO" id="GO:0055129">
    <property type="term" value="P:L-proline biosynthetic process"/>
    <property type="evidence" value="ECO:0007669"/>
    <property type="project" value="UniProtKB-UniRule"/>
</dbReference>
<dbReference type="OrthoDB" id="8418678at2"/>
<gene>
    <name evidence="4" type="primary">proC</name>
    <name evidence="7" type="ORF">FZ934_22375</name>
</gene>
<dbReference type="InterPro" id="IPR008927">
    <property type="entry name" value="6-PGluconate_DH-like_C_sf"/>
</dbReference>
<name>A0A5Q0CCB6_9HYPH</name>